<evidence type="ECO:0000313" key="2">
    <source>
        <dbReference type="Proteomes" id="UP001362999"/>
    </source>
</evidence>
<proteinExistence type="predicted"/>
<accession>A0AAW0AIW2</accession>
<dbReference type="AlphaFoldDB" id="A0AAW0AIW2"/>
<evidence type="ECO:0008006" key="3">
    <source>
        <dbReference type="Google" id="ProtNLM"/>
    </source>
</evidence>
<keyword evidence="2" id="KW-1185">Reference proteome</keyword>
<name>A0AAW0AIW2_9AGAR</name>
<sequence>MVTAEGGTSTAHRAESQEGLPTELLLVIFQHLRRDRNALRQACLASRQFLSLSQPCLFEHISLRTQRLRLTKSQSLCSSLYQILCESPHIVTYIRHMDIVSATYVSGRVCRWISGESTLHPLLTFLVDAKILQTFRLRLSGASWEDLPLKLKHSIRLLMNSPALRNLDLTGFIYPAPEILACVHSLDKLKISGTTSFCPEKLDPEGPLNGGTITSFTLLDTVPVADVID</sequence>
<gene>
    <name evidence="1" type="ORF">R3P38DRAFT_3584979</name>
</gene>
<reference evidence="1 2" key="1">
    <citation type="journal article" date="2024" name="J Genomics">
        <title>Draft genome sequencing and assembly of Favolaschia claudopus CIRM-BRFM 2984 isolated from oak limbs.</title>
        <authorList>
            <person name="Navarro D."/>
            <person name="Drula E."/>
            <person name="Chaduli D."/>
            <person name="Cazenave R."/>
            <person name="Ahrendt S."/>
            <person name="Wang J."/>
            <person name="Lipzen A."/>
            <person name="Daum C."/>
            <person name="Barry K."/>
            <person name="Grigoriev I.V."/>
            <person name="Favel A."/>
            <person name="Rosso M.N."/>
            <person name="Martin F."/>
        </authorList>
    </citation>
    <scope>NUCLEOTIDE SEQUENCE [LARGE SCALE GENOMIC DNA]</scope>
    <source>
        <strain evidence="1 2">CIRM-BRFM 2984</strain>
    </source>
</reference>
<organism evidence="1 2">
    <name type="scientific">Favolaschia claudopus</name>
    <dbReference type="NCBI Taxonomy" id="2862362"/>
    <lineage>
        <taxon>Eukaryota</taxon>
        <taxon>Fungi</taxon>
        <taxon>Dikarya</taxon>
        <taxon>Basidiomycota</taxon>
        <taxon>Agaricomycotina</taxon>
        <taxon>Agaricomycetes</taxon>
        <taxon>Agaricomycetidae</taxon>
        <taxon>Agaricales</taxon>
        <taxon>Marasmiineae</taxon>
        <taxon>Mycenaceae</taxon>
        <taxon>Favolaschia</taxon>
    </lineage>
</organism>
<dbReference type="Proteomes" id="UP001362999">
    <property type="component" value="Unassembled WGS sequence"/>
</dbReference>
<comment type="caution">
    <text evidence="1">The sequence shown here is derived from an EMBL/GenBank/DDBJ whole genome shotgun (WGS) entry which is preliminary data.</text>
</comment>
<evidence type="ECO:0000313" key="1">
    <source>
        <dbReference type="EMBL" id="KAK7012761.1"/>
    </source>
</evidence>
<protein>
    <recommendedName>
        <fullName evidence="3">F-box domain-containing protein</fullName>
    </recommendedName>
</protein>
<dbReference type="EMBL" id="JAWWNJ010000063">
    <property type="protein sequence ID" value="KAK7012761.1"/>
    <property type="molecule type" value="Genomic_DNA"/>
</dbReference>